<gene>
    <name evidence="5" type="ORF">BYL167_LOCUS21492</name>
</gene>
<evidence type="ECO:0000313" key="5">
    <source>
        <dbReference type="EMBL" id="CAF4150211.1"/>
    </source>
</evidence>
<feature type="domain" description="PPPDE" evidence="4">
    <location>
        <begin position="64"/>
        <end position="205"/>
    </location>
</feature>
<dbReference type="GO" id="GO:0101005">
    <property type="term" value="F:deubiquitinase activity"/>
    <property type="evidence" value="ECO:0007669"/>
    <property type="project" value="TreeGrafter"/>
</dbReference>
<evidence type="ECO:0000313" key="6">
    <source>
        <dbReference type="Proteomes" id="UP000681967"/>
    </source>
</evidence>
<dbReference type="EMBL" id="CAJOBH010009832">
    <property type="protein sequence ID" value="CAF4150211.1"/>
    <property type="molecule type" value="Genomic_DNA"/>
</dbReference>
<dbReference type="AlphaFoldDB" id="A0A8S2RBK1"/>
<dbReference type="PANTHER" id="PTHR12378">
    <property type="entry name" value="DESUMOYLATING ISOPEPTIDASE"/>
    <property type="match status" value="1"/>
</dbReference>
<dbReference type="Gene3D" id="3.90.1720.30">
    <property type="entry name" value="PPPDE domains"/>
    <property type="match status" value="1"/>
</dbReference>
<evidence type="ECO:0000256" key="2">
    <source>
        <dbReference type="ARBA" id="ARBA00022670"/>
    </source>
</evidence>
<evidence type="ECO:0000256" key="1">
    <source>
        <dbReference type="ARBA" id="ARBA00008140"/>
    </source>
</evidence>
<dbReference type="GO" id="GO:0006508">
    <property type="term" value="P:proteolysis"/>
    <property type="evidence" value="ECO:0007669"/>
    <property type="project" value="UniProtKB-KW"/>
</dbReference>
<dbReference type="InterPro" id="IPR008580">
    <property type="entry name" value="PPPDE_dom"/>
</dbReference>
<dbReference type="Proteomes" id="UP000681967">
    <property type="component" value="Unassembled WGS sequence"/>
</dbReference>
<dbReference type="PROSITE" id="PS51858">
    <property type="entry name" value="PPPDE"/>
    <property type="match status" value="1"/>
</dbReference>
<keyword evidence="2" id="KW-0645">Protease</keyword>
<protein>
    <recommendedName>
        <fullName evidence="4">PPPDE domain-containing protein</fullName>
    </recommendedName>
</protein>
<evidence type="ECO:0000256" key="3">
    <source>
        <dbReference type="ARBA" id="ARBA00022801"/>
    </source>
</evidence>
<dbReference type="SMART" id="SM01179">
    <property type="entry name" value="DUF862"/>
    <property type="match status" value="1"/>
</dbReference>
<sequence>MAWRYYPVCNTPCQTGGHVQTCCRVHGFGDGYCGWGGSYASKNNLQSMNDLTAIVSNRTTKHLEPVFLNVYDLLSEYRTANCLFKYSTCHFLGAYHTSVQLYNVEYYFGDGICKSQPYSHQGRLILSKKLGMTELTQDEIEKKILFNMYDKFTRNDYDLIRRNCNHFTDIFLDRLLGIHLPMQFNRTERCIMATPCCIRTLNGMLGNDWTRPALGIRPNIKLTKCCHRVVKI</sequence>
<dbReference type="InterPro" id="IPR042266">
    <property type="entry name" value="PPPDE_sf"/>
</dbReference>
<dbReference type="PANTHER" id="PTHR12378:SF80">
    <property type="entry name" value="IP06716P-RELATED"/>
    <property type="match status" value="1"/>
</dbReference>
<evidence type="ECO:0000259" key="4">
    <source>
        <dbReference type="PROSITE" id="PS51858"/>
    </source>
</evidence>
<proteinExistence type="inferred from homology"/>
<comment type="similarity">
    <text evidence="1">Belongs to the DeSI family.</text>
</comment>
<keyword evidence="3" id="KW-0378">Hydrolase</keyword>
<organism evidence="5 6">
    <name type="scientific">Rotaria magnacalcarata</name>
    <dbReference type="NCBI Taxonomy" id="392030"/>
    <lineage>
        <taxon>Eukaryota</taxon>
        <taxon>Metazoa</taxon>
        <taxon>Spiralia</taxon>
        <taxon>Gnathifera</taxon>
        <taxon>Rotifera</taxon>
        <taxon>Eurotatoria</taxon>
        <taxon>Bdelloidea</taxon>
        <taxon>Philodinida</taxon>
        <taxon>Philodinidae</taxon>
        <taxon>Rotaria</taxon>
    </lineage>
</organism>
<comment type="caution">
    <text evidence="5">The sequence shown here is derived from an EMBL/GenBank/DDBJ whole genome shotgun (WGS) entry which is preliminary data.</text>
</comment>
<reference evidence="5" key="1">
    <citation type="submission" date="2021-02" db="EMBL/GenBank/DDBJ databases">
        <authorList>
            <person name="Nowell W R."/>
        </authorList>
    </citation>
    <scope>NUCLEOTIDE SEQUENCE</scope>
</reference>
<dbReference type="Pfam" id="PF05903">
    <property type="entry name" value="Peptidase_C97"/>
    <property type="match status" value="1"/>
</dbReference>
<dbReference type="GO" id="GO:0016579">
    <property type="term" value="P:protein deubiquitination"/>
    <property type="evidence" value="ECO:0007669"/>
    <property type="project" value="TreeGrafter"/>
</dbReference>
<name>A0A8S2RBK1_9BILA</name>
<accession>A0A8S2RBK1</accession>